<evidence type="ECO:0000313" key="3">
    <source>
        <dbReference type="EMBL" id="MBC3758767.1"/>
    </source>
</evidence>
<proteinExistence type="predicted"/>
<keyword evidence="1" id="KW-0732">Signal</keyword>
<dbReference type="AlphaFoldDB" id="A0A923KKR5"/>
<evidence type="ECO:0000313" key="4">
    <source>
        <dbReference type="Proteomes" id="UP000656244"/>
    </source>
</evidence>
<gene>
    <name evidence="3" type="ORF">H7U19_10160</name>
</gene>
<dbReference type="Gene3D" id="2.160.20.120">
    <property type="match status" value="1"/>
</dbReference>
<dbReference type="InterPro" id="IPR021255">
    <property type="entry name" value="DUF2807"/>
</dbReference>
<accession>A0A923KKR5</accession>
<reference evidence="3" key="1">
    <citation type="submission" date="2020-08" db="EMBL/GenBank/DDBJ databases">
        <title>Hyunsoonleella sp. strain SJ7 genome sequencing and assembly.</title>
        <authorList>
            <person name="Kim I."/>
        </authorList>
    </citation>
    <scope>NUCLEOTIDE SEQUENCE</scope>
    <source>
        <strain evidence="3">SJ7</strain>
    </source>
</reference>
<comment type="caution">
    <text evidence="3">The sequence shown here is derived from an EMBL/GenBank/DDBJ whole genome shotgun (WGS) entry which is preliminary data.</text>
</comment>
<protein>
    <submittedName>
        <fullName evidence="3">DUF2807 domain-containing protein</fullName>
    </submittedName>
</protein>
<feature type="chain" id="PRO_5037250516" evidence="1">
    <location>
        <begin position="25"/>
        <end position="253"/>
    </location>
</feature>
<keyword evidence="4" id="KW-1185">Reference proteome</keyword>
<evidence type="ECO:0000256" key="1">
    <source>
        <dbReference type="SAM" id="SignalP"/>
    </source>
</evidence>
<name>A0A923KKR5_9FLAO</name>
<dbReference type="Proteomes" id="UP000656244">
    <property type="component" value="Unassembled WGS sequence"/>
</dbReference>
<feature type="signal peptide" evidence="1">
    <location>
        <begin position="1"/>
        <end position="24"/>
    </location>
</feature>
<dbReference type="EMBL" id="JACNMF010000003">
    <property type="protein sequence ID" value="MBC3758767.1"/>
    <property type="molecule type" value="Genomic_DNA"/>
</dbReference>
<dbReference type="RefSeq" id="WP_186561973.1">
    <property type="nucleotide sequence ID" value="NZ_JACNMF010000003.1"/>
</dbReference>
<organism evidence="3 4">
    <name type="scientific">Hyunsoonleella aquatilis</name>
    <dbReference type="NCBI Taxonomy" id="2762758"/>
    <lineage>
        <taxon>Bacteria</taxon>
        <taxon>Pseudomonadati</taxon>
        <taxon>Bacteroidota</taxon>
        <taxon>Flavobacteriia</taxon>
        <taxon>Flavobacteriales</taxon>
        <taxon>Flavobacteriaceae</taxon>
    </lineage>
</organism>
<sequence>MKSIRKTQCAFTLLSLLFVSTAFAQWGKGIKGNGKVTTITRSTSDYEGIKCAGSMDFVLVKGEEGNIKIEGEENLLKYIITEVKDSKLIVKTKKGAYIKPSWGKPIKITIPFEDISSVSLSGSGDIVSEDIINTENLSVHLSGSGDIALNIKTESTESAISGSGDITLKGFNQNLKTKITGSGDFHGFDLDTNNTEASTTGSGDIEVVSNKFLKARVTGSGDIEYRGDPKLDTKVSGSGVLVINEIFSKLRIP</sequence>
<dbReference type="Pfam" id="PF10988">
    <property type="entry name" value="DUF2807"/>
    <property type="match status" value="1"/>
</dbReference>
<dbReference type="PANTHER" id="PTHR39200:SF1">
    <property type="entry name" value="AUTO-TRANSPORTER ADHESIN HEAD GIN DOMAIN-CONTAINING PROTEIN-RELATED"/>
    <property type="match status" value="1"/>
</dbReference>
<dbReference type="PANTHER" id="PTHR39200">
    <property type="entry name" value="HYPOTHETICAL EXPORTED PROTEIN"/>
    <property type="match status" value="1"/>
</dbReference>
<feature type="domain" description="Putative auto-transporter adhesin head GIN" evidence="2">
    <location>
        <begin position="45"/>
        <end position="229"/>
    </location>
</feature>
<evidence type="ECO:0000259" key="2">
    <source>
        <dbReference type="Pfam" id="PF10988"/>
    </source>
</evidence>